<protein>
    <submittedName>
        <fullName evidence="2 3">Uncharacterized protein</fullName>
    </submittedName>
</protein>
<organism evidence="2">
    <name type="scientific">Physcomitrium patens</name>
    <name type="common">Spreading-leaved earth moss</name>
    <name type="synonym">Physcomitrella patens</name>
    <dbReference type="NCBI Taxonomy" id="3218"/>
    <lineage>
        <taxon>Eukaryota</taxon>
        <taxon>Viridiplantae</taxon>
        <taxon>Streptophyta</taxon>
        <taxon>Embryophyta</taxon>
        <taxon>Bryophyta</taxon>
        <taxon>Bryophytina</taxon>
        <taxon>Bryopsida</taxon>
        <taxon>Funariidae</taxon>
        <taxon>Funariales</taxon>
        <taxon>Funariaceae</taxon>
        <taxon>Physcomitrium</taxon>
    </lineage>
</organism>
<gene>
    <name evidence="2" type="ORF">PHYPA_012451</name>
</gene>
<evidence type="ECO:0000313" key="3">
    <source>
        <dbReference type="EnsemblPlants" id="PAC:32911540.CDS.1"/>
    </source>
</evidence>
<keyword evidence="4" id="KW-1185">Reference proteome</keyword>
<dbReference type="AlphaFoldDB" id="A0A2K1K2H1"/>
<evidence type="ECO:0000313" key="2">
    <source>
        <dbReference type="EMBL" id="PNR47978.1"/>
    </source>
</evidence>
<dbReference type="EnsemblPlants" id="Pp3c9_8420V3.1">
    <property type="protein sequence ID" value="PAC:32911540.CDS.1"/>
    <property type="gene ID" value="Pp3c9_8420"/>
</dbReference>
<dbReference type="Proteomes" id="UP000006727">
    <property type="component" value="Chromosome 9"/>
</dbReference>
<evidence type="ECO:0000256" key="1">
    <source>
        <dbReference type="SAM" id="MobiDB-lite"/>
    </source>
</evidence>
<feature type="region of interest" description="Disordered" evidence="1">
    <location>
        <begin position="1"/>
        <end position="37"/>
    </location>
</feature>
<evidence type="ECO:0000313" key="4">
    <source>
        <dbReference type="Proteomes" id="UP000006727"/>
    </source>
</evidence>
<dbReference type="Gramene" id="Pp3c9_8420V3.2">
    <property type="protein sequence ID" value="PAC:32911541.CDS.1"/>
    <property type="gene ID" value="Pp3c9_8420"/>
</dbReference>
<name>A0A2K1K2H1_PHYPA</name>
<dbReference type="EMBL" id="ABEU02000009">
    <property type="protein sequence ID" value="PNR47978.1"/>
    <property type="molecule type" value="Genomic_DNA"/>
</dbReference>
<dbReference type="Gramene" id="Pp3c9_8420V3.1">
    <property type="protein sequence ID" value="PAC:32911540.CDS.1"/>
    <property type="gene ID" value="Pp3c9_8420"/>
</dbReference>
<proteinExistence type="predicted"/>
<dbReference type="InParanoid" id="A0A2K1K2H1"/>
<reference evidence="3" key="3">
    <citation type="submission" date="2020-12" db="UniProtKB">
        <authorList>
            <consortium name="EnsemblPlants"/>
        </authorList>
    </citation>
    <scope>IDENTIFICATION</scope>
</reference>
<accession>A0A2K1K2H1</accession>
<sequence length="50" mass="5730">MWRDLALENRNVQGGKESKEHSVHEFSAAQGDNQESDAELLPFHVKECYV</sequence>
<reference evidence="2 4" key="2">
    <citation type="journal article" date="2018" name="Plant J.">
        <title>The Physcomitrella patens chromosome-scale assembly reveals moss genome structure and evolution.</title>
        <authorList>
            <person name="Lang D."/>
            <person name="Ullrich K.K."/>
            <person name="Murat F."/>
            <person name="Fuchs J."/>
            <person name="Jenkins J."/>
            <person name="Haas F.B."/>
            <person name="Piednoel M."/>
            <person name="Gundlach H."/>
            <person name="Van Bel M."/>
            <person name="Meyberg R."/>
            <person name="Vives C."/>
            <person name="Morata J."/>
            <person name="Symeonidi A."/>
            <person name="Hiss M."/>
            <person name="Muchero W."/>
            <person name="Kamisugi Y."/>
            <person name="Saleh O."/>
            <person name="Blanc G."/>
            <person name="Decker E.L."/>
            <person name="van Gessel N."/>
            <person name="Grimwood J."/>
            <person name="Hayes R.D."/>
            <person name="Graham S.W."/>
            <person name="Gunter L.E."/>
            <person name="McDaniel S.F."/>
            <person name="Hoernstein S.N.W."/>
            <person name="Larsson A."/>
            <person name="Li F.W."/>
            <person name="Perroud P.F."/>
            <person name="Phillips J."/>
            <person name="Ranjan P."/>
            <person name="Rokshar D.S."/>
            <person name="Rothfels C.J."/>
            <person name="Schneider L."/>
            <person name="Shu S."/>
            <person name="Stevenson D.W."/>
            <person name="Thummler F."/>
            <person name="Tillich M."/>
            <person name="Villarreal Aguilar J.C."/>
            <person name="Widiez T."/>
            <person name="Wong G.K."/>
            <person name="Wymore A."/>
            <person name="Zhang Y."/>
            <person name="Zimmer A.D."/>
            <person name="Quatrano R.S."/>
            <person name="Mayer K.F.X."/>
            <person name="Goodstein D."/>
            <person name="Casacuberta J.M."/>
            <person name="Vandepoele K."/>
            <person name="Reski R."/>
            <person name="Cuming A.C."/>
            <person name="Tuskan G.A."/>
            <person name="Maumus F."/>
            <person name="Salse J."/>
            <person name="Schmutz J."/>
            <person name="Rensing S.A."/>
        </authorList>
    </citation>
    <scope>NUCLEOTIDE SEQUENCE [LARGE SCALE GENOMIC DNA]</scope>
    <source>
        <strain evidence="3 4">cv. Gransden 2004</strain>
    </source>
</reference>
<dbReference type="EnsemblPlants" id="Pp3c9_8420V3.2">
    <property type="protein sequence ID" value="PAC:32911541.CDS.1"/>
    <property type="gene ID" value="Pp3c9_8420"/>
</dbReference>
<reference evidence="2 4" key="1">
    <citation type="journal article" date="2008" name="Science">
        <title>The Physcomitrella genome reveals evolutionary insights into the conquest of land by plants.</title>
        <authorList>
            <person name="Rensing S."/>
            <person name="Lang D."/>
            <person name="Zimmer A."/>
            <person name="Terry A."/>
            <person name="Salamov A."/>
            <person name="Shapiro H."/>
            <person name="Nishiyama T."/>
            <person name="Perroud P.-F."/>
            <person name="Lindquist E."/>
            <person name="Kamisugi Y."/>
            <person name="Tanahashi T."/>
            <person name="Sakakibara K."/>
            <person name="Fujita T."/>
            <person name="Oishi K."/>
            <person name="Shin-I T."/>
            <person name="Kuroki Y."/>
            <person name="Toyoda A."/>
            <person name="Suzuki Y."/>
            <person name="Hashimoto A."/>
            <person name="Yamaguchi K."/>
            <person name="Sugano A."/>
            <person name="Kohara Y."/>
            <person name="Fujiyama A."/>
            <person name="Anterola A."/>
            <person name="Aoki S."/>
            <person name="Ashton N."/>
            <person name="Barbazuk W.B."/>
            <person name="Barker E."/>
            <person name="Bennetzen J."/>
            <person name="Bezanilla M."/>
            <person name="Blankenship R."/>
            <person name="Cho S.H."/>
            <person name="Dutcher S."/>
            <person name="Estelle M."/>
            <person name="Fawcett J.A."/>
            <person name="Gundlach H."/>
            <person name="Hanada K."/>
            <person name="Heyl A."/>
            <person name="Hicks K.A."/>
            <person name="Hugh J."/>
            <person name="Lohr M."/>
            <person name="Mayer K."/>
            <person name="Melkozernov A."/>
            <person name="Murata T."/>
            <person name="Nelson D."/>
            <person name="Pils B."/>
            <person name="Prigge M."/>
            <person name="Reiss B."/>
            <person name="Renner T."/>
            <person name="Rombauts S."/>
            <person name="Rushton P."/>
            <person name="Sanderfoot A."/>
            <person name="Schween G."/>
            <person name="Shiu S.-H."/>
            <person name="Stueber K."/>
            <person name="Theodoulou F.L."/>
            <person name="Tu H."/>
            <person name="Van de Peer Y."/>
            <person name="Verrier P.J."/>
            <person name="Waters E."/>
            <person name="Wood A."/>
            <person name="Yang L."/>
            <person name="Cove D."/>
            <person name="Cuming A."/>
            <person name="Hasebe M."/>
            <person name="Lucas S."/>
            <person name="Mishler D.B."/>
            <person name="Reski R."/>
            <person name="Grigoriev I."/>
            <person name="Quatrano R.S."/>
            <person name="Boore J.L."/>
        </authorList>
    </citation>
    <scope>NUCLEOTIDE SEQUENCE [LARGE SCALE GENOMIC DNA]</scope>
    <source>
        <strain evidence="3 4">cv. Gransden 2004</strain>
    </source>
</reference>